<protein>
    <submittedName>
        <fullName evidence="1">Uncharacterized protein</fullName>
    </submittedName>
</protein>
<dbReference type="EMBL" id="VSSQ01005263">
    <property type="protein sequence ID" value="MPM28463.1"/>
    <property type="molecule type" value="Genomic_DNA"/>
</dbReference>
<gene>
    <name evidence="1" type="ORF">SDC9_74989</name>
</gene>
<reference evidence="1" key="1">
    <citation type="submission" date="2019-08" db="EMBL/GenBank/DDBJ databases">
        <authorList>
            <person name="Kucharzyk K."/>
            <person name="Murdoch R.W."/>
            <person name="Higgins S."/>
            <person name="Loffler F."/>
        </authorList>
    </citation>
    <scope>NUCLEOTIDE SEQUENCE</scope>
</reference>
<sequence>MALRLHRAAHHAKRHLRSAIGVHRKGRNDGVRRTLARPHLIGVARLQGEARATVLQADARARYHHARTKAHVVGLDERDHHAAFIRRRQIHRAAALGRAIGRVARVLHVDELGTLAQVVAVQQLFLRLDAHVIHVGVVLVQIGQRQLHRLDLQMHRVGAVERLAPDVQLVQHAQRHQRGDALAVGRNLVDHRIAEWLRHRAHPVRLVCGQIVHRHRATIGLRMRCHLLCQFAAIKGFAMRRRDQLQRARMCLAFEHLACTHRAAIWHEAFGKTRLLAQLLRAQLPQRGDHRRHRKAVACVVDGRLRHLFERQLAKALAQRHPCRHRARHRHRVPALFGNAAKLLEVVRRPGGGRAA</sequence>
<proteinExistence type="predicted"/>
<dbReference type="AlphaFoldDB" id="A0A644YPP5"/>
<organism evidence="1">
    <name type="scientific">bioreactor metagenome</name>
    <dbReference type="NCBI Taxonomy" id="1076179"/>
    <lineage>
        <taxon>unclassified sequences</taxon>
        <taxon>metagenomes</taxon>
        <taxon>ecological metagenomes</taxon>
    </lineage>
</organism>
<accession>A0A644YPP5</accession>
<name>A0A644YPP5_9ZZZZ</name>
<comment type="caution">
    <text evidence="1">The sequence shown here is derived from an EMBL/GenBank/DDBJ whole genome shotgun (WGS) entry which is preliminary data.</text>
</comment>
<evidence type="ECO:0000313" key="1">
    <source>
        <dbReference type="EMBL" id="MPM28463.1"/>
    </source>
</evidence>